<reference evidence="2 3" key="1">
    <citation type="journal article" date="2020" name="IScience">
        <title>Genome Sequencing of the Endangered Kingdonia uniflora (Circaeasteraceae, Ranunculales) Reveals Potential Mechanisms of Evolutionary Specialization.</title>
        <authorList>
            <person name="Sun Y."/>
            <person name="Deng T."/>
            <person name="Zhang A."/>
            <person name="Moore M.J."/>
            <person name="Landis J.B."/>
            <person name="Lin N."/>
            <person name="Zhang H."/>
            <person name="Zhang X."/>
            <person name="Huang J."/>
            <person name="Zhang X."/>
            <person name="Sun H."/>
            <person name="Wang H."/>
        </authorList>
    </citation>
    <scope>NUCLEOTIDE SEQUENCE [LARGE SCALE GENOMIC DNA]</scope>
    <source>
        <strain evidence="2">TB1705</strain>
        <tissue evidence="2">Leaf</tissue>
    </source>
</reference>
<dbReference type="PANTHER" id="PTHR47926:SF487">
    <property type="entry name" value="REPEAT (TPR)-LIKE SUPERFAMILY PROTEIN, PUTATIVE-RELATED"/>
    <property type="match status" value="1"/>
</dbReference>
<evidence type="ECO:0000256" key="1">
    <source>
        <dbReference type="ARBA" id="ARBA00022737"/>
    </source>
</evidence>
<dbReference type="InterPro" id="IPR002885">
    <property type="entry name" value="PPR_rpt"/>
</dbReference>
<dbReference type="PANTHER" id="PTHR47926">
    <property type="entry name" value="PENTATRICOPEPTIDE REPEAT-CONTAINING PROTEIN"/>
    <property type="match status" value="1"/>
</dbReference>
<dbReference type="Pfam" id="PF01535">
    <property type="entry name" value="PPR"/>
    <property type="match status" value="1"/>
</dbReference>
<gene>
    <name evidence="2" type="ORF">GIB67_031102</name>
</gene>
<organism evidence="2 3">
    <name type="scientific">Kingdonia uniflora</name>
    <dbReference type="NCBI Taxonomy" id="39325"/>
    <lineage>
        <taxon>Eukaryota</taxon>
        <taxon>Viridiplantae</taxon>
        <taxon>Streptophyta</taxon>
        <taxon>Embryophyta</taxon>
        <taxon>Tracheophyta</taxon>
        <taxon>Spermatophyta</taxon>
        <taxon>Magnoliopsida</taxon>
        <taxon>Ranunculales</taxon>
        <taxon>Circaeasteraceae</taxon>
        <taxon>Kingdonia</taxon>
    </lineage>
</organism>
<dbReference type="GO" id="GO:0009451">
    <property type="term" value="P:RNA modification"/>
    <property type="evidence" value="ECO:0007669"/>
    <property type="project" value="InterPro"/>
</dbReference>
<dbReference type="EMBL" id="JACGCM010000976">
    <property type="protein sequence ID" value="KAF6163495.1"/>
    <property type="molecule type" value="Genomic_DNA"/>
</dbReference>
<evidence type="ECO:0000313" key="3">
    <source>
        <dbReference type="Proteomes" id="UP000541444"/>
    </source>
</evidence>
<dbReference type="OrthoDB" id="185373at2759"/>
<evidence type="ECO:0000313" key="2">
    <source>
        <dbReference type="EMBL" id="KAF6163495.1"/>
    </source>
</evidence>
<keyword evidence="1" id="KW-0677">Repeat</keyword>
<evidence type="ECO:0008006" key="4">
    <source>
        <dbReference type="Google" id="ProtNLM"/>
    </source>
</evidence>
<proteinExistence type="predicted"/>
<dbReference type="GO" id="GO:0003723">
    <property type="term" value="F:RNA binding"/>
    <property type="evidence" value="ECO:0007669"/>
    <property type="project" value="InterPro"/>
</dbReference>
<accession>A0A7J7N8L8</accession>
<dbReference type="Proteomes" id="UP000541444">
    <property type="component" value="Unassembled WGS sequence"/>
</dbReference>
<sequence>MLRACSTKEDLISRNENHGYVLALRIKEDVFVSSALIDIHSKYDTIFVAEMLFKKMSTKNTITWIFMIFGYANHGYNIERIKLFNEMTEKKGCKVNHLTFTKILTTYYHVGMVDVGQHIFHLMSEEHRIKPRLEHCECLEDLIG</sequence>
<dbReference type="Gene3D" id="1.25.40.10">
    <property type="entry name" value="Tetratricopeptide repeat domain"/>
    <property type="match status" value="1"/>
</dbReference>
<dbReference type="AlphaFoldDB" id="A0A7J7N8L8"/>
<protein>
    <recommendedName>
        <fullName evidence="4">Pentatricopeptide repeat-containing protein</fullName>
    </recommendedName>
</protein>
<dbReference type="InterPro" id="IPR046960">
    <property type="entry name" value="PPR_At4g14850-like_plant"/>
</dbReference>
<name>A0A7J7N8L8_9MAGN</name>
<keyword evidence="3" id="KW-1185">Reference proteome</keyword>
<comment type="caution">
    <text evidence="2">The sequence shown here is derived from an EMBL/GenBank/DDBJ whole genome shotgun (WGS) entry which is preliminary data.</text>
</comment>
<dbReference type="InterPro" id="IPR011990">
    <property type="entry name" value="TPR-like_helical_dom_sf"/>
</dbReference>